<comment type="catalytic activity">
    <reaction evidence="7 8">
        <text>(R)-pantoate + beta-alanine + ATP = (R)-pantothenate + AMP + diphosphate + H(+)</text>
        <dbReference type="Rhea" id="RHEA:10912"/>
        <dbReference type="ChEBI" id="CHEBI:15378"/>
        <dbReference type="ChEBI" id="CHEBI:15980"/>
        <dbReference type="ChEBI" id="CHEBI:29032"/>
        <dbReference type="ChEBI" id="CHEBI:30616"/>
        <dbReference type="ChEBI" id="CHEBI:33019"/>
        <dbReference type="ChEBI" id="CHEBI:57966"/>
        <dbReference type="ChEBI" id="CHEBI:456215"/>
        <dbReference type="EC" id="6.3.2.1"/>
    </reaction>
</comment>
<dbReference type="OrthoDB" id="9773087at2"/>
<feature type="binding site" evidence="8">
    <location>
        <begin position="30"/>
        <end position="37"/>
    </location>
    <ligand>
        <name>ATP</name>
        <dbReference type="ChEBI" id="CHEBI:30616"/>
    </ligand>
</feature>
<dbReference type="EMBL" id="PREZ01000002">
    <property type="protein sequence ID" value="PPA71240.1"/>
    <property type="molecule type" value="Genomic_DNA"/>
</dbReference>
<feature type="binding site" evidence="8">
    <location>
        <position position="61"/>
    </location>
    <ligand>
        <name>beta-alanine</name>
        <dbReference type="ChEBI" id="CHEBI:57966"/>
    </ligand>
</feature>
<evidence type="ECO:0000256" key="8">
    <source>
        <dbReference type="HAMAP-Rule" id="MF_00158"/>
    </source>
</evidence>
<evidence type="ECO:0000256" key="5">
    <source>
        <dbReference type="ARBA" id="ARBA00022741"/>
    </source>
</evidence>
<reference evidence="9 10" key="1">
    <citation type="submission" date="2018-02" db="EMBL/GenBank/DDBJ databases">
        <title>Jeotgalibacillus proteolyticum sp. nov. a protease producing bacterium isolated from ocean sediments of Laizhou Bay.</title>
        <authorList>
            <person name="Li Y."/>
        </authorList>
    </citation>
    <scope>NUCLEOTIDE SEQUENCE [LARGE SCALE GENOMIC DNA]</scope>
    <source>
        <strain evidence="9 10">22-7</strain>
    </source>
</reference>
<dbReference type="PANTHER" id="PTHR21299">
    <property type="entry name" value="CYTIDYLATE KINASE/PANTOATE-BETA-ALANINE LIGASE"/>
    <property type="match status" value="1"/>
</dbReference>
<dbReference type="RefSeq" id="WP_104056731.1">
    <property type="nucleotide sequence ID" value="NZ_PREZ01000002.1"/>
</dbReference>
<protein>
    <recommendedName>
        <fullName evidence="8">Pantothenate synthetase</fullName>
        <shortName evidence="8">PS</shortName>
        <ecNumber evidence="8">6.3.2.1</ecNumber>
    </recommendedName>
    <alternativeName>
        <fullName evidence="8">Pantoate--beta-alanine ligase</fullName>
    </alternativeName>
    <alternativeName>
        <fullName evidence="8">Pantoate-activating enzyme</fullName>
    </alternativeName>
</protein>
<comment type="pathway">
    <text evidence="1 8">Cofactor biosynthesis; (R)-pantothenate biosynthesis; (R)-pantothenate from (R)-pantoate and beta-alanine: step 1/1.</text>
</comment>
<dbReference type="Proteomes" id="UP000239047">
    <property type="component" value="Unassembled WGS sequence"/>
</dbReference>
<dbReference type="NCBIfam" id="TIGR00018">
    <property type="entry name" value="panC"/>
    <property type="match status" value="1"/>
</dbReference>
<evidence type="ECO:0000256" key="3">
    <source>
        <dbReference type="ARBA" id="ARBA00022598"/>
    </source>
</evidence>
<comment type="similarity">
    <text evidence="2 8">Belongs to the pantothenate synthetase family.</text>
</comment>
<evidence type="ECO:0000256" key="4">
    <source>
        <dbReference type="ARBA" id="ARBA00022655"/>
    </source>
</evidence>
<gene>
    <name evidence="8" type="primary">panC</name>
    <name evidence="9" type="ORF">C4B60_04025</name>
</gene>
<dbReference type="HAMAP" id="MF_00158">
    <property type="entry name" value="PanC"/>
    <property type="match status" value="1"/>
</dbReference>
<evidence type="ECO:0000256" key="6">
    <source>
        <dbReference type="ARBA" id="ARBA00022840"/>
    </source>
</evidence>
<dbReference type="EC" id="6.3.2.1" evidence="8"/>
<proteinExistence type="inferred from homology"/>
<feature type="binding site" evidence="8">
    <location>
        <position position="61"/>
    </location>
    <ligand>
        <name>(R)-pantoate</name>
        <dbReference type="ChEBI" id="CHEBI:15980"/>
    </ligand>
</feature>
<feature type="binding site" evidence="8">
    <location>
        <begin position="147"/>
        <end position="150"/>
    </location>
    <ligand>
        <name>ATP</name>
        <dbReference type="ChEBI" id="CHEBI:30616"/>
    </ligand>
</feature>
<dbReference type="Gene3D" id="3.40.50.620">
    <property type="entry name" value="HUPs"/>
    <property type="match status" value="1"/>
</dbReference>
<feature type="binding site" evidence="8">
    <location>
        <position position="153"/>
    </location>
    <ligand>
        <name>(R)-pantoate</name>
        <dbReference type="ChEBI" id="CHEBI:15980"/>
    </ligand>
</feature>
<keyword evidence="5 8" id="KW-0547">Nucleotide-binding</keyword>
<dbReference type="InterPro" id="IPR042176">
    <property type="entry name" value="Pantoate_ligase_C"/>
</dbReference>
<dbReference type="SUPFAM" id="SSF52374">
    <property type="entry name" value="Nucleotidylyl transferase"/>
    <property type="match status" value="1"/>
</dbReference>
<evidence type="ECO:0000256" key="1">
    <source>
        <dbReference type="ARBA" id="ARBA00004990"/>
    </source>
</evidence>
<keyword evidence="10" id="KW-1185">Reference proteome</keyword>
<comment type="function">
    <text evidence="8">Catalyzes the condensation of pantoate with beta-alanine in an ATP-dependent reaction via a pantoyl-adenylate intermediate.</text>
</comment>
<keyword evidence="8" id="KW-0963">Cytoplasm</keyword>
<dbReference type="CDD" id="cd00560">
    <property type="entry name" value="PanC"/>
    <property type="match status" value="1"/>
</dbReference>
<dbReference type="GO" id="GO:0004592">
    <property type="term" value="F:pantoate-beta-alanine ligase activity"/>
    <property type="evidence" value="ECO:0007669"/>
    <property type="project" value="UniProtKB-UniRule"/>
</dbReference>
<feature type="binding site" evidence="8">
    <location>
        <position position="176"/>
    </location>
    <ligand>
        <name>ATP</name>
        <dbReference type="ChEBI" id="CHEBI:30616"/>
    </ligand>
</feature>
<feature type="active site" description="Proton donor" evidence="8">
    <location>
        <position position="37"/>
    </location>
</feature>
<accession>A0A2S5GE01</accession>
<dbReference type="UniPathway" id="UPA00028">
    <property type="reaction ID" value="UER00005"/>
</dbReference>
<evidence type="ECO:0000256" key="7">
    <source>
        <dbReference type="ARBA" id="ARBA00048258"/>
    </source>
</evidence>
<comment type="subcellular location">
    <subcellularLocation>
        <location evidence="8">Cytoplasm</location>
    </subcellularLocation>
</comment>
<dbReference type="GO" id="GO:0015940">
    <property type="term" value="P:pantothenate biosynthetic process"/>
    <property type="evidence" value="ECO:0007669"/>
    <property type="project" value="UniProtKB-UniRule"/>
</dbReference>
<comment type="miscellaneous">
    <text evidence="8">The reaction proceeds by a bi uni uni bi ping pong mechanism.</text>
</comment>
<sequence>MRIISSSKEMQAYSAEEIRNGNTIGFIPTMGYLHEGHLALVKKSVSECNKSVMSIFVNPLQFGPNEDFDKYPRDIKRDTLLAKEAGVDVLFYPSADEIYPDDLPVKMTATSRTNVLCGAKRPGHFDGVVSVLTILFHLVQPNKAYFGQKDAQQVAVVKGLVDSFFFPLEIVTVDTVREVDGLAKSSRNVYLSENERNQAPLLYQALKAGKEALAHQSVSQTIEQMKATIGKSTSAEIDYIEILSYPELTKLAEKKGTIMIALAVQFKHARLIDNLIFMLEEEK</sequence>
<dbReference type="GO" id="GO:0005829">
    <property type="term" value="C:cytosol"/>
    <property type="evidence" value="ECO:0007669"/>
    <property type="project" value="TreeGrafter"/>
</dbReference>
<comment type="subunit">
    <text evidence="8">Homodimer.</text>
</comment>
<keyword evidence="6 8" id="KW-0067">ATP-binding</keyword>
<dbReference type="GO" id="GO:0005524">
    <property type="term" value="F:ATP binding"/>
    <property type="evidence" value="ECO:0007669"/>
    <property type="project" value="UniProtKB-KW"/>
</dbReference>
<keyword evidence="4 8" id="KW-0566">Pantothenate biosynthesis</keyword>
<feature type="binding site" evidence="8">
    <location>
        <begin position="184"/>
        <end position="187"/>
    </location>
    <ligand>
        <name>ATP</name>
        <dbReference type="ChEBI" id="CHEBI:30616"/>
    </ligand>
</feature>
<dbReference type="PANTHER" id="PTHR21299:SF1">
    <property type="entry name" value="PANTOATE--BETA-ALANINE LIGASE"/>
    <property type="match status" value="1"/>
</dbReference>
<evidence type="ECO:0000313" key="9">
    <source>
        <dbReference type="EMBL" id="PPA71240.1"/>
    </source>
</evidence>
<evidence type="ECO:0000256" key="2">
    <source>
        <dbReference type="ARBA" id="ARBA00009256"/>
    </source>
</evidence>
<keyword evidence="3 8" id="KW-0436">Ligase</keyword>
<dbReference type="FunFam" id="3.40.50.620:FF:000013">
    <property type="entry name" value="Pantothenate synthetase"/>
    <property type="match status" value="1"/>
</dbReference>
<dbReference type="Gene3D" id="3.30.1300.10">
    <property type="entry name" value="Pantoate-beta-alanine ligase, C-terminal domain"/>
    <property type="match status" value="1"/>
</dbReference>
<dbReference type="AlphaFoldDB" id="A0A2S5GE01"/>
<evidence type="ECO:0000313" key="10">
    <source>
        <dbReference type="Proteomes" id="UP000239047"/>
    </source>
</evidence>
<dbReference type="InterPro" id="IPR003721">
    <property type="entry name" value="Pantoate_ligase"/>
</dbReference>
<dbReference type="Pfam" id="PF02569">
    <property type="entry name" value="Pantoate_ligase"/>
    <property type="match status" value="1"/>
</dbReference>
<name>A0A2S5GE01_9BACL</name>
<comment type="caution">
    <text evidence="9">The sequence shown here is derived from an EMBL/GenBank/DDBJ whole genome shotgun (WGS) entry which is preliminary data.</text>
</comment>
<organism evidence="9 10">
    <name type="scientific">Jeotgalibacillus proteolyticus</name>
    <dbReference type="NCBI Taxonomy" id="2082395"/>
    <lineage>
        <taxon>Bacteria</taxon>
        <taxon>Bacillati</taxon>
        <taxon>Bacillota</taxon>
        <taxon>Bacilli</taxon>
        <taxon>Bacillales</taxon>
        <taxon>Caryophanaceae</taxon>
        <taxon>Jeotgalibacillus</taxon>
    </lineage>
</organism>
<dbReference type="InterPro" id="IPR014729">
    <property type="entry name" value="Rossmann-like_a/b/a_fold"/>
</dbReference>